<proteinExistence type="predicted"/>
<dbReference type="AlphaFoldDB" id="A0A1I6LK94"/>
<evidence type="ECO:0000313" key="3">
    <source>
        <dbReference type="Proteomes" id="UP000199024"/>
    </source>
</evidence>
<dbReference type="RefSeq" id="WP_089836872.1">
    <property type="nucleotide sequence ID" value="NZ_FOZL01000001.1"/>
</dbReference>
<dbReference type="Pfam" id="PF08808">
    <property type="entry name" value="RES"/>
    <property type="match status" value="1"/>
</dbReference>
<dbReference type="EMBL" id="FOZL01000001">
    <property type="protein sequence ID" value="SFS03925.1"/>
    <property type="molecule type" value="Genomic_DNA"/>
</dbReference>
<feature type="domain" description="RES" evidence="1">
    <location>
        <begin position="13"/>
        <end position="138"/>
    </location>
</feature>
<accession>A0A1I6LK94</accession>
<dbReference type="OrthoDB" id="9789501at2"/>
<name>A0A1I6LK94_9BACT</name>
<dbReference type="Proteomes" id="UP000199024">
    <property type="component" value="Unassembled WGS sequence"/>
</dbReference>
<dbReference type="SMART" id="SM00953">
    <property type="entry name" value="RES"/>
    <property type="match status" value="1"/>
</dbReference>
<organism evidence="2 3">
    <name type="scientific">Granulicella pectinivorans</name>
    <dbReference type="NCBI Taxonomy" id="474950"/>
    <lineage>
        <taxon>Bacteria</taxon>
        <taxon>Pseudomonadati</taxon>
        <taxon>Acidobacteriota</taxon>
        <taxon>Terriglobia</taxon>
        <taxon>Terriglobales</taxon>
        <taxon>Acidobacteriaceae</taxon>
        <taxon>Granulicella</taxon>
    </lineage>
</organism>
<dbReference type="InterPro" id="IPR014914">
    <property type="entry name" value="RES_dom"/>
</dbReference>
<dbReference type="STRING" id="474950.SAMN05421771_0832"/>
<evidence type="ECO:0000259" key="1">
    <source>
        <dbReference type="SMART" id="SM00953"/>
    </source>
</evidence>
<protein>
    <submittedName>
        <fullName evidence="2">RES domain-containing protein</fullName>
    </submittedName>
</protein>
<keyword evidence="3" id="KW-1185">Reference proteome</keyword>
<evidence type="ECO:0000313" key="2">
    <source>
        <dbReference type="EMBL" id="SFS03925.1"/>
    </source>
</evidence>
<reference evidence="2 3" key="1">
    <citation type="submission" date="2016-10" db="EMBL/GenBank/DDBJ databases">
        <authorList>
            <person name="de Groot N.N."/>
        </authorList>
    </citation>
    <scope>NUCLEOTIDE SEQUENCE [LARGE SCALE GENOMIC DNA]</scope>
    <source>
        <strain evidence="2 3">DSM 21001</strain>
    </source>
</reference>
<sequence length="153" mass="17083">MIVFRIADRRRPGLDGVGAYLKGGRWNLPGRRVVYTADSYSLALLEVLVHASRDAVPKNQVVIKIEIPDELALETLQPPYVSGWKSYEPVASCSFGDAWLEEGRTAFLKVPSVVVQGRQWNVLLNPEHADFAKILVTAPEEIEWDPRLLPGGF</sequence>
<gene>
    <name evidence="2" type="ORF">SAMN05421771_0832</name>
</gene>